<evidence type="ECO:0000256" key="1">
    <source>
        <dbReference type="ARBA" id="ARBA00009995"/>
    </source>
</evidence>
<evidence type="ECO:0000313" key="5">
    <source>
        <dbReference type="Proteomes" id="UP001604336"/>
    </source>
</evidence>
<feature type="domain" description="Glycosyltransferase N-terminal" evidence="3">
    <location>
        <begin position="89"/>
        <end position="117"/>
    </location>
</feature>
<sequence length="174" mass="19345">MPVCVAYQFMHWNTAPPGISREISDGKVEGNNNGVDFLKILNQIDDHFLKASQNAQEVSKMLEAKRMHYHSSEFFVSFPTSQNGMAVAQVTVIMVPLPAQGHLNQLLHLPRLVYSLTTSLYSLLAPPPTTRSSIDDPTCLYTNHKSKSLPNNYFAGINATHHYTPILPISSKHG</sequence>
<comment type="similarity">
    <text evidence="1">Belongs to the UDP-glycosyltransferase family.</text>
</comment>
<feature type="domain" description="DUF632" evidence="2">
    <location>
        <begin position="38"/>
        <end position="73"/>
    </location>
</feature>
<dbReference type="Pfam" id="PF04782">
    <property type="entry name" value="DUF632"/>
    <property type="match status" value="1"/>
</dbReference>
<gene>
    <name evidence="4" type="ORF">Adt_38760</name>
</gene>
<dbReference type="Proteomes" id="UP001604336">
    <property type="component" value="Unassembled WGS sequence"/>
</dbReference>
<organism evidence="4 5">
    <name type="scientific">Abeliophyllum distichum</name>
    <dbReference type="NCBI Taxonomy" id="126358"/>
    <lineage>
        <taxon>Eukaryota</taxon>
        <taxon>Viridiplantae</taxon>
        <taxon>Streptophyta</taxon>
        <taxon>Embryophyta</taxon>
        <taxon>Tracheophyta</taxon>
        <taxon>Spermatophyta</taxon>
        <taxon>Magnoliopsida</taxon>
        <taxon>eudicotyledons</taxon>
        <taxon>Gunneridae</taxon>
        <taxon>Pentapetalae</taxon>
        <taxon>asterids</taxon>
        <taxon>lamiids</taxon>
        <taxon>Lamiales</taxon>
        <taxon>Oleaceae</taxon>
        <taxon>Forsythieae</taxon>
        <taxon>Abeliophyllum</taxon>
    </lineage>
</organism>
<dbReference type="AlphaFoldDB" id="A0ABD1Q448"/>
<dbReference type="InterPro" id="IPR006867">
    <property type="entry name" value="DUF632"/>
</dbReference>
<keyword evidence="5" id="KW-1185">Reference proteome</keyword>
<protein>
    <submittedName>
        <fullName evidence="4">Uncharacterized protein</fullName>
    </submittedName>
</protein>
<evidence type="ECO:0000259" key="3">
    <source>
        <dbReference type="Pfam" id="PF26168"/>
    </source>
</evidence>
<name>A0ABD1Q448_9LAMI</name>
<proteinExistence type="inferred from homology"/>
<dbReference type="EMBL" id="JBFOLK010000012">
    <property type="protein sequence ID" value="KAL2470624.1"/>
    <property type="molecule type" value="Genomic_DNA"/>
</dbReference>
<evidence type="ECO:0000313" key="4">
    <source>
        <dbReference type="EMBL" id="KAL2470624.1"/>
    </source>
</evidence>
<comment type="caution">
    <text evidence="4">The sequence shown here is derived from an EMBL/GenBank/DDBJ whole genome shotgun (WGS) entry which is preliminary data.</text>
</comment>
<dbReference type="Pfam" id="PF26168">
    <property type="entry name" value="Glyco_transf_N"/>
    <property type="match status" value="1"/>
</dbReference>
<dbReference type="InterPro" id="IPR058980">
    <property type="entry name" value="Glyco_transf_N"/>
</dbReference>
<reference evidence="5" key="1">
    <citation type="submission" date="2024-07" db="EMBL/GenBank/DDBJ databases">
        <title>Two chromosome-level genome assemblies of Korean endemic species Abeliophyllum distichum and Forsythia ovata (Oleaceae).</title>
        <authorList>
            <person name="Jang H."/>
        </authorList>
    </citation>
    <scope>NUCLEOTIDE SEQUENCE [LARGE SCALE GENOMIC DNA]</scope>
</reference>
<accession>A0ABD1Q448</accession>
<evidence type="ECO:0000259" key="2">
    <source>
        <dbReference type="Pfam" id="PF04782"/>
    </source>
</evidence>